<proteinExistence type="predicted"/>
<dbReference type="Gene3D" id="2.60.120.620">
    <property type="entry name" value="q2cbj1_9rhob like domain"/>
    <property type="match status" value="1"/>
</dbReference>
<dbReference type="Proteomes" id="UP000468735">
    <property type="component" value="Unassembled WGS sequence"/>
</dbReference>
<comment type="caution">
    <text evidence="3">The sequence shown here is derived from an EMBL/GenBank/DDBJ whole genome shotgun (WGS) entry which is preliminary data.</text>
</comment>
<dbReference type="GO" id="GO:0005506">
    <property type="term" value="F:iron ion binding"/>
    <property type="evidence" value="ECO:0007669"/>
    <property type="project" value="UniProtKB-ARBA"/>
</dbReference>
<organism evidence="3 4">
    <name type="scientific">Actinomadura rudentiformis</name>
    <dbReference type="NCBI Taxonomy" id="359158"/>
    <lineage>
        <taxon>Bacteria</taxon>
        <taxon>Bacillati</taxon>
        <taxon>Actinomycetota</taxon>
        <taxon>Actinomycetes</taxon>
        <taxon>Streptosporangiales</taxon>
        <taxon>Thermomonosporaceae</taxon>
        <taxon>Actinomadura</taxon>
    </lineage>
</organism>
<gene>
    <name evidence="3" type="ORF">F8566_01920</name>
</gene>
<dbReference type="EMBL" id="WBMT01000001">
    <property type="protein sequence ID" value="KAB2352464.1"/>
    <property type="molecule type" value="Genomic_DNA"/>
</dbReference>
<keyword evidence="3" id="KW-0223">Dioxygenase</keyword>
<sequence>MTEPSTNPEVHRLEDLAGDLARTHRVTSKDRGVQTARIEADLAALERDGYVILRDLLSQKEREDLRAELTPLLGPVGRNSFEGHHTQRIYSVLNKTRAVDRLVDHPRVLALLDRLLLPNYLLSQLQVINIQPGEDAQLLHPDDGFYPVPRPRAALSVATVWAIDEFTEDNGATVLLPGSHRWPDGRTPTDADPRVTGLMPAGSCVLFLGTLWHGGGANRSTAPRLAATAQYCQPWLRTQEAFTLSTSPEVATEVSDDIRRMLGYSIHPPFLGMVDGMHPKRLLDINDS</sequence>
<evidence type="ECO:0000256" key="1">
    <source>
        <dbReference type="ARBA" id="ARBA00022723"/>
    </source>
</evidence>
<reference evidence="3 4" key="1">
    <citation type="submission" date="2019-09" db="EMBL/GenBank/DDBJ databases">
        <title>Actinomadura physcomitrii sp. nov., a novel actinomycete isolated from moss [Physcomitrium sphaericum (Ludw) Fuernr].</title>
        <authorList>
            <person name="Zhuang X."/>
            <person name="Liu C."/>
        </authorList>
    </citation>
    <scope>NUCLEOTIDE SEQUENCE [LARGE SCALE GENOMIC DNA]</scope>
    <source>
        <strain evidence="3 4">HMC1</strain>
    </source>
</reference>
<keyword evidence="1" id="KW-0479">Metal-binding</keyword>
<evidence type="ECO:0000313" key="4">
    <source>
        <dbReference type="Proteomes" id="UP000468735"/>
    </source>
</evidence>
<keyword evidence="2" id="KW-0408">Iron</keyword>
<accession>A0A6H9YYE4</accession>
<dbReference type="Pfam" id="PF05721">
    <property type="entry name" value="PhyH"/>
    <property type="match status" value="1"/>
</dbReference>
<dbReference type="SUPFAM" id="SSF51197">
    <property type="entry name" value="Clavaminate synthase-like"/>
    <property type="match status" value="1"/>
</dbReference>
<dbReference type="InterPro" id="IPR008775">
    <property type="entry name" value="Phytyl_CoA_dOase-like"/>
</dbReference>
<dbReference type="RefSeq" id="WP_151557302.1">
    <property type="nucleotide sequence ID" value="NZ_WBMT01000001.1"/>
</dbReference>
<protein>
    <submittedName>
        <fullName evidence="3">Phytanoyl-CoA dioxygenase family protein</fullName>
    </submittedName>
</protein>
<evidence type="ECO:0000313" key="3">
    <source>
        <dbReference type="EMBL" id="KAB2352464.1"/>
    </source>
</evidence>
<evidence type="ECO:0000256" key="2">
    <source>
        <dbReference type="ARBA" id="ARBA00023004"/>
    </source>
</evidence>
<dbReference type="OrthoDB" id="9796766at2"/>
<keyword evidence="4" id="KW-1185">Reference proteome</keyword>
<name>A0A6H9YYE4_9ACTN</name>
<keyword evidence="3" id="KW-0560">Oxidoreductase</keyword>
<dbReference type="AlphaFoldDB" id="A0A6H9YYE4"/>
<dbReference type="PANTHER" id="PTHR20883:SF15">
    <property type="entry name" value="PHYTANOYL-COA DIOXYGENASE DOMAIN-CONTAINING PROTEIN 1"/>
    <property type="match status" value="1"/>
</dbReference>
<dbReference type="PANTHER" id="PTHR20883">
    <property type="entry name" value="PHYTANOYL-COA DIOXYGENASE DOMAIN CONTAINING 1"/>
    <property type="match status" value="1"/>
</dbReference>
<dbReference type="GO" id="GO:0016706">
    <property type="term" value="F:2-oxoglutarate-dependent dioxygenase activity"/>
    <property type="evidence" value="ECO:0007669"/>
    <property type="project" value="UniProtKB-ARBA"/>
</dbReference>